<dbReference type="Proteomes" id="UP000564806">
    <property type="component" value="Unassembled WGS sequence"/>
</dbReference>
<keyword evidence="6 7" id="KW-0472">Membrane</keyword>
<keyword evidence="4 7" id="KW-0812">Transmembrane</keyword>
<evidence type="ECO:0000259" key="8">
    <source>
        <dbReference type="Pfam" id="PF02163"/>
    </source>
</evidence>
<reference evidence="9" key="1">
    <citation type="submission" date="2020-06" db="EMBL/GenBank/DDBJ databases">
        <title>Paenibacillus sp. nov., isolated from soil.</title>
        <authorList>
            <person name="Seo Y.L."/>
        </authorList>
    </citation>
    <scope>NUCLEOTIDE SEQUENCE [LARGE SCALE GENOMIC DNA]</scope>
    <source>
        <strain evidence="9">JW14</strain>
    </source>
</reference>
<evidence type="ECO:0000313" key="9">
    <source>
        <dbReference type="EMBL" id="NUU59119.1"/>
    </source>
</evidence>
<feature type="transmembrane region" description="Helical" evidence="7">
    <location>
        <begin position="79"/>
        <end position="99"/>
    </location>
</feature>
<organism evidence="9 10">
    <name type="scientific">Paenibacillus agri</name>
    <dbReference type="NCBI Taxonomy" id="2744309"/>
    <lineage>
        <taxon>Bacteria</taxon>
        <taxon>Bacillati</taxon>
        <taxon>Bacillota</taxon>
        <taxon>Bacilli</taxon>
        <taxon>Bacillales</taxon>
        <taxon>Paenibacillaceae</taxon>
        <taxon>Paenibacillus</taxon>
    </lineage>
</organism>
<comment type="similarity">
    <text evidence="3">Belongs to the peptidase M50B family.</text>
</comment>
<dbReference type="RefSeq" id="WP_175369821.1">
    <property type="nucleotide sequence ID" value="NZ_JABWCS010000178.1"/>
</dbReference>
<sequence>MIGIIFSVFLLAVLVHESGHLLVGLGAGLHPKEMIVGPFRLLFTRHSLSLRPNHSWLHFGGTMRFAPGNDNLEKMAFKWSLMSLGGPIASLLTALLILIFPHFWSFWTESLMGISIALGAATLIPLSNGPSHSDGQLFLLLHKKSDRAKLLMAGVILQKDYLSERRPSEWNPGIITATVRLLESLPERTQEQLAEETELRMYLYCHFADKEQPDQALKYIRPIILTQHPSASISASRIMIDSSYASHLLLHPLYGAQSRQEAEVLVKSLSKREPYSYHKAWAAMLSVQGKKTEAAEHLHQAKLLLDRWFKPFGTYRLEQTILSEIENRL</sequence>
<evidence type="ECO:0000256" key="3">
    <source>
        <dbReference type="ARBA" id="ARBA00007931"/>
    </source>
</evidence>
<dbReference type="GO" id="GO:0006508">
    <property type="term" value="P:proteolysis"/>
    <property type="evidence" value="ECO:0007669"/>
    <property type="project" value="InterPro"/>
</dbReference>
<comment type="cofactor">
    <cofactor evidence="1">
        <name>Zn(2+)</name>
        <dbReference type="ChEBI" id="CHEBI:29105"/>
    </cofactor>
</comment>
<evidence type="ECO:0000256" key="6">
    <source>
        <dbReference type="ARBA" id="ARBA00023136"/>
    </source>
</evidence>
<feature type="domain" description="Peptidase M50" evidence="8">
    <location>
        <begin position="7"/>
        <end position="187"/>
    </location>
</feature>
<keyword evidence="5 7" id="KW-1133">Transmembrane helix</keyword>
<comment type="caution">
    <text evidence="9">The sequence shown here is derived from an EMBL/GenBank/DDBJ whole genome shotgun (WGS) entry which is preliminary data.</text>
</comment>
<dbReference type="GO" id="GO:0016020">
    <property type="term" value="C:membrane"/>
    <property type="evidence" value="ECO:0007669"/>
    <property type="project" value="UniProtKB-SubCell"/>
</dbReference>
<accession>A0A850EHG4</accession>
<gene>
    <name evidence="9" type="ORF">HPT30_01810</name>
</gene>
<dbReference type="AlphaFoldDB" id="A0A850EHG4"/>
<evidence type="ECO:0000256" key="2">
    <source>
        <dbReference type="ARBA" id="ARBA00004141"/>
    </source>
</evidence>
<evidence type="ECO:0000256" key="7">
    <source>
        <dbReference type="SAM" id="Phobius"/>
    </source>
</evidence>
<keyword evidence="10" id="KW-1185">Reference proteome</keyword>
<comment type="subcellular location">
    <subcellularLocation>
        <location evidence="2">Membrane</location>
        <topology evidence="2">Multi-pass membrane protein</topology>
    </subcellularLocation>
</comment>
<evidence type="ECO:0000313" key="10">
    <source>
        <dbReference type="Proteomes" id="UP000564806"/>
    </source>
</evidence>
<dbReference type="Pfam" id="PF02163">
    <property type="entry name" value="Peptidase_M50"/>
    <property type="match status" value="1"/>
</dbReference>
<dbReference type="EMBL" id="JABWCS010000178">
    <property type="protein sequence ID" value="NUU59119.1"/>
    <property type="molecule type" value="Genomic_DNA"/>
</dbReference>
<evidence type="ECO:0000256" key="1">
    <source>
        <dbReference type="ARBA" id="ARBA00001947"/>
    </source>
</evidence>
<dbReference type="InterPro" id="IPR008915">
    <property type="entry name" value="Peptidase_M50"/>
</dbReference>
<protein>
    <submittedName>
        <fullName evidence="9">M50 family metallopeptidase</fullName>
    </submittedName>
</protein>
<evidence type="ECO:0000256" key="4">
    <source>
        <dbReference type="ARBA" id="ARBA00022692"/>
    </source>
</evidence>
<proteinExistence type="inferred from homology"/>
<evidence type="ECO:0000256" key="5">
    <source>
        <dbReference type="ARBA" id="ARBA00022989"/>
    </source>
</evidence>
<name>A0A850EHG4_9BACL</name>